<dbReference type="GO" id="GO:0003676">
    <property type="term" value="F:nucleic acid binding"/>
    <property type="evidence" value="ECO:0007669"/>
    <property type="project" value="InterPro"/>
</dbReference>
<dbReference type="OrthoDB" id="6627761at2759"/>
<reference evidence="3" key="2">
    <citation type="submission" date="2022-06" db="UniProtKB">
        <authorList>
            <consortium name="EnsemblMetazoa"/>
        </authorList>
    </citation>
    <scope>IDENTIFICATION</scope>
</reference>
<reference evidence="4" key="1">
    <citation type="submission" date="2010-06" db="EMBL/GenBank/DDBJ databases">
        <authorList>
            <person name="Jiang H."/>
            <person name="Abraham K."/>
            <person name="Ali S."/>
            <person name="Alsbrooks S.L."/>
            <person name="Anim B.N."/>
            <person name="Anosike U.S."/>
            <person name="Attaway T."/>
            <person name="Bandaranaike D.P."/>
            <person name="Battles P.K."/>
            <person name="Bell S.N."/>
            <person name="Bell A.V."/>
            <person name="Beltran B."/>
            <person name="Bickham C."/>
            <person name="Bustamante Y."/>
            <person name="Caleb T."/>
            <person name="Canada A."/>
            <person name="Cardenas V."/>
            <person name="Carter K."/>
            <person name="Chacko J."/>
            <person name="Chandrabose M.N."/>
            <person name="Chavez D."/>
            <person name="Chavez A."/>
            <person name="Chen L."/>
            <person name="Chu H.-S."/>
            <person name="Claassen K.J."/>
            <person name="Cockrell R."/>
            <person name="Collins M."/>
            <person name="Cooper J.A."/>
            <person name="Cree A."/>
            <person name="Curry S.M."/>
            <person name="Da Y."/>
            <person name="Dao M.D."/>
            <person name="Das B."/>
            <person name="Davila M.-L."/>
            <person name="Davy-Carroll L."/>
            <person name="Denson S."/>
            <person name="Dinh H."/>
            <person name="Ebong V.E."/>
            <person name="Edwards J.R."/>
            <person name="Egan A."/>
            <person name="El-Daye J."/>
            <person name="Escobedo L."/>
            <person name="Fernandez S."/>
            <person name="Fernando P.R."/>
            <person name="Flagg N."/>
            <person name="Forbes L.D."/>
            <person name="Fowler R.G."/>
            <person name="Fu Q."/>
            <person name="Gabisi R.A."/>
            <person name="Ganer J."/>
            <person name="Garbino Pronczuk A."/>
            <person name="Garcia R.M."/>
            <person name="Garner T."/>
            <person name="Garrett T.E."/>
            <person name="Gonzalez D.A."/>
            <person name="Hamid H."/>
            <person name="Hawkins E.S."/>
            <person name="Hirani K."/>
            <person name="Hogues M.E."/>
            <person name="Hollins B."/>
            <person name="Hsiao C.-H."/>
            <person name="Jabil R."/>
            <person name="James M.L."/>
            <person name="Jhangiani S.N."/>
            <person name="Johnson B."/>
            <person name="Johnson Q."/>
            <person name="Joshi V."/>
            <person name="Kalu J.B."/>
            <person name="Kam C."/>
            <person name="Kashfia A."/>
            <person name="Keebler J."/>
            <person name="Kisamo H."/>
            <person name="Kovar C.L."/>
            <person name="Lago L.A."/>
            <person name="Lai C.-Y."/>
            <person name="Laidlaw J."/>
            <person name="Lara F."/>
            <person name="Le T.-K."/>
            <person name="Lee S.L."/>
            <person name="Legall F.H."/>
            <person name="Lemon S.J."/>
            <person name="Lewis L.R."/>
            <person name="Li B."/>
            <person name="Liu Y."/>
            <person name="Liu Y.-S."/>
            <person name="Lopez J."/>
            <person name="Lozado R.J."/>
            <person name="Lu J."/>
            <person name="Madu R.C."/>
            <person name="Maheshwari M."/>
            <person name="Maheshwari R."/>
            <person name="Malloy K."/>
            <person name="Martinez E."/>
            <person name="Mathew T."/>
            <person name="Mercado I.C."/>
            <person name="Mercado C."/>
            <person name="Meyer B."/>
            <person name="Montgomery K."/>
            <person name="Morgan M.B."/>
            <person name="Munidasa M."/>
            <person name="Nazareth L.V."/>
            <person name="Nelson J."/>
            <person name="Ng B.M."/>
            <person name="Nguyen N.B."/>
            <person name="Nguyen P.Q."/>
            <person name="Nguyen T."/>
            <person name="Obregon M."/>
            <person name="Okwuonu G.O."/>
            <person name="Onwere C.G."/>
            <person name="Orozco G."/>
            <person name="Parra A."/>
            <person name="Patel S."/>
            <person name="Patil S."/>
            <person name="Perez A."/>
            <person name="Perez Y."/>
            <person name="Pham C."/>
            <person name="Primus E.L."/>
            <person name="Pu L.-L."/>
            <person name="Puazo M."/>
            <person name="Qin X."/>
            <person name="Quiroz J.B."/>
            <person name="Reese J."/>
            <person name="Richards S."/>
            <person name="Rives C.M."/>
            <person name="Robberts R."/>
            <person name="Ruiz S.J."/>
            <person name="Ruiz M.J."/>
            <person name="Santibanez J."/>
            <person name="Schneider B.W."/>
            <person name="Sisson I."/>
            <person name="Smith M."/>
            <person name="Sodergren E."/>
            <person name="Song X.-Z."/>
            <person name="Song B.B."/>
            <person name="Summersgill H."/>
            <person name="Thelus R."/>
            <person name="Thornton R.D."/>
            <person name="Trejos Z.Y."/>
            <person name="Usmani K."/>
            <person name="Vattathil S."/>
            <person name="Villasana D."/>
            <person name="Walker D.L."/>
            <person name="Wang S."/>
            <person name="Wang K."/>
            <person name="White C.S."/>
            <person name="Williams A.C."/>
            <person name="Williamson J."/>
            <person name="Wilson K."/>
            <person name="Woghiren I.O."/>
            <person name="Woodworth J.R."/>
            <person name="Worley K.C."/>
            <person name="Wright R.A."/>
            <person name="Wu W."/>
            <person name="Young L."/>
            <person name="Zhang L."/>
            <person name="Zhang J."/>
            <person name="Zhu Y."/>
            <person name="Muzny D.M."/>
            <person name="Weinstock G."/>
            <person name="Gibbs R.A."/>
        </authorList>
    </citation>
    <scope>NUCLEOTIDE SEQUENCE [LARGE SCALE GENOMIC DNA]</scope>
    <source>
        <strain evidence="4">LSR1</strain>
    </source>
</reference>
<accession>A0A8R2B4U4</accession>
<dbReference type="EnsemblMetazoa" id="XM_008183705.1">
    <property type="protein sequence ID" value="XP_008181927.1"/>
    <property type="gene ID" value="LOC103309102"/>
</dbReference>
<dbReference type="SMART" id="SM00343">
    <property type="entry name" value="ZnF_C2HC"/>
    <property type="match status" value="2"/>
</dbReference>
<name>A0A8R2B4U4_ACYPI</name>
<sequence>MEVIDLEPTSTAEDVLAALKSAFLASSKGDKQIESAVNDIKVTSMWRLKNGQQVAKVSVPRREKPTEVNRVRVGWTSCRLRIRHPEATRCFKCHGFGHSQGSCSEPDLKDSCRRCGSKDHKERDCSETTMCIACDRAGYKSGPHRPGMAACKARCAAESWRSSNRRND</sequence>
<dbReference type="KEGG" id="api:103309102"/>
<dbReference type="GO" id="GO:0008270">
    <property type="term" value="F:zinc ion binding"/>
    <property type="evidence" value="ECO:0007669"/>
    <property type="project" value="UniProtKB-KW"/>
</dbReference>
<dbReference type="AlphaFoldDB" id="A0A8R2B4U4"/>
<dbReference type="InterPro" id="IPR001878">
    <property type="entry name" value="Znf_CCHC"/>
</dbReference>
<keyword evidence="1" id="KW-0863">Zinc-finger</keyword>
<protein>
    <recommendedName>
        <fullName evidence="2">CCHC-type domain-containing protein</fullName>
    </recommendedName>
</protein>
<dbReference type="GeneID" id="103309102"/>
<evidence type="ECO:0000313" key="3">
    <source>
        <dbReference type="EnsemblMetazoa" id="XP_008181927.1"/>
    </source>
</evidence>
<proteinExistence type="predicted"/>
<dbReference type="Gene3D" id="4.10.60.10">
    <property type="entry name" value="Zinc finger, CCHC-type"/>
    <property type="match status" value="1"/>
</dbReference>
<dbReference type="PROSITE" id="PS50158">
    <property type="entry name" value="ZF_CCHC"/>
    <property type="match status" value="1"/>
</dbReference>
<evidence type="ECO:0000313" key="4">
    <source>
        <dbReference type="Proteomes" id="UP000007819"/>
    </source>
</evidence>
<keyword evidence="4" id="KW-1185">Reference proteome</keyword>
<feature type="domain" description="CCHC-type" evidence="2">
    <location>
        <begin position="112"/>
        <end position="127"/>
    </location>
</feature>
<evidence type="ECO:0000256" key="1">
    <source>
        <dbReference type="PROSITE-ProRule" id="PRU00047"/>
    </source>
</evidence>
<keyword evidence="1" id="KW-0479">Metal-binding</keyword>
<organism evidence="3 4">
    <name type="scientific">Acyrthosiphon pisum</name>
    <name type="common">Pea aphid</name>
    <dbReference type="NCBI Taxonomy" id="7029"/>
    <lineage>
        <taxon>Eukaryota</taxon>
        <taxon>Metazoa</taxon>
        <taxon>Ecdysozoa</taxon>
        <taxon>Arthropoda</taxon>
        <taxon>Hexapoda</taxon>
        <taxon>Insecta</taxon>
        <taxon>Pterygota</taxon>
        <taxon>Neoptera</taxon>
        <taxon>Paraneoptera</taxon>
        <taxon>Hemiptera</taxon>
        <taxon>Sternorrhyncha</taxon>
        <taxon>Aphidomorpha</taxon>
        <taxon>Aphidoidea</taxon>
        <taxon>Aphididae</taxon>
        <taxon>Macrosiphini</taxon>
        <taxon>Acyrthosiphon</taxon>
    </lineage>
</organism>
<keyword evidence="1" id="KW-0862">Zinc</keyword>
<dbReference type="InterPro" id="IPR036875">
    <property type="entry name" value="Znf_CCHC_sf"/>
</dbReference>
<evidence type="ECO:0000259" key="2">
    <source>
        <dbReference type="PROSITE" id="PS50158"/>
    </source>
</evidence>
<dbReference type="RefSeq" id="XP_008181927.1">
    <property type="nucleotide sequence ID" value="XM_008183705.1"/>
</dbReference>
<dbReference type="Proteomes" id="UP000007819">
    <property type="component" value="Chromosome A2"/>
</dbReference>
<dbReference type="SUPFAM" id="SSF57756">
    <property type="entry name" value="Retrovirus zinc finger-like domains"/>
    <property type="match status" value="1"/>
</dbReference>